<evidence type="ECO:0000256" key="1">
    <source>
        <dbReference type="SAM" id="Coils"/>
    </source>
</evidence>
<keyword evidence="4" id="KW-1185">Reference proteome</keyword>
<feature type="coiled-coil region" evidence="1">
    <location>
        <begin position="401"/>
        <end position="435"/>
    </location>
</feature>
<dbReference type="AlphaFoldDB" id="A0A511Z9W0"/>
<dbReference type="PANTHER" id="PTHR38032:SF1">
    <property type="entry name" value="RNA-BINDING PROTEIN KHPB N-TERMINAL DOMAIN-CONTAINING PROTEIN"/>
    <property type="match status" value="1"/>
</dbReference>
<protein>
    <recommendedName>
        <fullName evidence="2">Flagellar Assembly Protein A N-terminal region domain-containing protein</fullName>
    </recommendedName>
</protein>
<evidence type="ECO:0000259" key="2">
    <source>
        <dbReference type="Pfam" id="PF20250"/>
    </source>
</evidence>
<dbReference type="InterPro" id="IPR005646">
    <property type="entry name" value="FapA"/>
</dbReference>
<reference evidence="3 4" key="1">
    <citation type="submission" date="2019-07" db="EMBL/GenBank/DDBJ databases">
        <title>Whole genome shotgun sequence of Sporosarcina luteola NBRC 105378.</title>
        <authorList>
            <person name="Hosoyama A."/>
            <person name="Uohara A."/>
            <person name="Ohji S."/>
            <person name="Ichikawa N."/>
        </authorList>
    </citation>
    <scope>NUCLEOTIDE SEQUENCE [LARGE SCALE GENOMIC DNA]</scope>
    <source>
        <strain evidence="3 4">NBRC 105378</strain>
    </source>
</reference>
<gene>
    <name evidence="3" type="ORF">SLU01_25440</name>
</gene>
<dbReference type="InterPro" id="IPR046866">
    <property type="entry name" value="FapA_N"/>
</dbReference>
<evidence type="ECO:0000313" key="4">
    <source>
        <dbReference type="Proteomes" id="UP000321901"/>
    </source>
</evidence>
<dbReference type="OrthoDB" id="1279at2"/>
<feature type="domain" description="Flagellar Assembly Protein A N-terminal region" evidence="2">
    <location>
        <begin position="69"/>
        <end position="237"/>
    </location>
</feature>
<dbReference type="Pfam" id="PF20250">
    <property type="entry name" value="FapA_N"/>
    <property type="match status" value="1"/>
</dbReference>
<dbReference type="Proteomes" id="UP000321901">
    <property type="component" value="Unassembled WGS sequence"/>
</dbReference>
<dbReference type="EMBL" id="BJYL01000034">
    <property type="protein sequence ID" value="GEN84232.1"/>
    <property type="molecule type" value="Genomic_DNA"/>
</dbReference>
<organism evidence="3 4">
    <name type="scientific">Sporosarcina luteola</name>
    <dbReference type="NCBI Taxonomy" id="582850"/>
    <lineage>
        <taxon>Bacteria</taxon>
        <taxon>Bacillati</taxon>
        <taxon>Bacillota</taxon>
        <taxon>Bacilli</taxon>
        <taxon>Bacillales</taxon>
        <taxon>Caryophanaceae</taxon>
        <taxon>Sporosarcina</taxon>
    </lineage>
</organism>
<evidence type="ECO:0000313" key="3">
    <source>
        <dbReference type="EMBL" id="GEN84232.1"/>
    </source>
</evidence>
<name>A0A511Z9W0_9BACL</name>
<proteinExistence type="predicted"/>
<dbReference type="PANTHER" id="PTHR38032">
    <property type="entry name" value="POLYMERASE-RELATED"/>
    <property type="match status" value="1"/>
</dbReference>
<dbReference type="InterPro" id="IPR046865">
    <property type="entry name" value="FapA_b_solenoid"/>
</dbReference>
<sequence>MLVQNDFFDLYIVGENVVLDLKKNGYPLKSFDMITKQHPRIKITSFTALRKALTEVGDGHLIGYYVPVVEIQISANKMKVEVTLNVTFSEIEARSHELLKEVEKSLDDYGIIYGKVKLSEEDLGPGTTILAAEGREPKKGPDAQITYIKKPEKRPVIREDGSADYYEMNFVTHVETGDWLGEKIPPGEGTPGMDVYGDKLAAMHGDDFKLRYDRKSVAEVEEQGKIVLRALHGGALEFSVDDVVGVGKHLVINGDVGPETGSITFDGAVSVFGTVLAGYSVKATGDISIEANEGVTNAKEICSSEGDLYIKGGVFGGDASLIEASGDIFIKHANNCKLYARNINVGVYILGSEVVAENVFVDKNRGKIIGGRIEALYRIECGVAGNAHERSTHLLAKGIDKDMIYQEIQQMAVELKELQKTTVLLESQLSQFNNQKREQFQGEQAAAFDKLKSLLDSSRERIFELDRGIQTGLYKIKTAIPPQIEVAQQAYPGVIIQIGSKSSMLNKTTKGVFEVVDNTPNF</sequence>
<keyword evidence="1" id="KW-0175">Coiled coil</keyword>
<dbReference type="Pfam" id="PF03961">
    <property type="entry name" value="FapA"/>
    <property type="match status" value="1"/>
</dbReference>
<dbReference type="RefSeq" id="WP_147058894.1">
    <property type="nucleotide sequence ID" value="NZ_BJYL01000034.1"/>
</dbReference>
<accession>A0A511Z9W0</accession>
<comment type="caution">
    <text evidence="3">The sequence shown here is derived from an EMBL/GenBank/DDBJ whole genome shotgun (WGS) entry which is preliminary data.</text>
</comment>